<reference evidence="1" key="2">
    <citation type="submission" date="2020-06" db="EMBL/GenBank/DDBJ databases">
        <title>Helianthus annuus Genome sequencing and assembly Release 2.</title>
        <authorList>
            <person name="Gouzy J."/>
            <person name="Langlade N."/>
            <person name="Munos S."/>
        </authorList>
    </citation>
    <scope>NUCLEOTIDE SEQUENCE</scope>
    <source>
        <tissue evidence="1">Leaves</tissue>
    </source>
</reference>
<dbReference type="Gramene" id="mRNA:HanXRQr2_Chr02g0073171">
    <property type="protein sequence ID" value="CDS:HanXRQr2_Chr02g0073171.1"/>
    <property type="gene ID" value="HanXRQr2_Chr02g0073171"/>
</dbReference>
<dbReference type="Proteomes" id="UP000215914">
    <property type="component" value="Unassembled WGS sequence"/>
</dbReference>
<evidence type="ECO:0000313" key="2">
    <source>
        <dbReference type="Proteomes" id="UP000215914"/>
    </source>
</evidence>
<proteinExistence type="predicted"/>
<evidence type="ECO:0000313" key="1">
    <source>
        <dbReference type="EMBL" id="KAF5819045.1"/>
    </source>
</evidence>
<sequence length="57" mass="6681">MHLQSSHNQADTCPSYLNRLYAATRQPSRYKYKPSRFALDLSRFSMPPTPKPFHLNL</sequence>
<accession>A0A9K3JPQ8</accession>
<keyword evidence="2" id="KW-1185">Reference proteome</keyword>
<gene>
    <name evidence="1" type="ORF">HanXRQr2_Chr02g0073171</name>
</gene>
<comment type="caution">
    <text evidence="1">The sequence shown here is derived from an EMBL/GenBank/DDBJ whole genome shotgun (WGS) entry which is preliminary data.</text>
</comment>
<reference evidence="1" key="1">
    <citation type="journal article" date="2017" name="Nature">
        <title>The sunflower genome provides insights into oil metabolism, flowering and Asterid evolution.</title>
        <authorList>
            <person name="Badouin H."/>
            <person name="Gouzy J."/>
            <person name="Grassa C.J."/>
            <person name="Murat F."/>
            <person name="Staton S.E."/>
            <person name="Cottret L."/>
            <person name="Lelandais-Briere C."/>
            <person name="Owens G.L."/>
            <person name="Carrere S."/>
            <person name="Mayjonade B."/>
            <person name="Legrand L."/>
            <person name="Gill N."/>
            <person name="Kane N.C."/>
            <person name="Bowers J.E."/>
            <person name="Hubner S."/>
            <person name="Bellec A."/>
            <person name="Berard A."/>
            <person name="Berges H."/>
            <person name="Blanchet N."/>
            <person name="Boniface M.C."/>
            <person name="Brunel D."/>
            <person name="Catrice O."/>
            <person name="Chaidir N."/>
            <person name="Claudel C."/>
            <person name="Donnadieu C."/>
            <person name="Faraut T."/>
            <person name="Fievet G."/>
            <person name="Helmstetter N."/>
            <person name="King M."/>
            <person name="Knapp S.J."/>
            <person name="Lai Z."/>
            <person name="Le Paslier M.C."/>
            <person name="Lippi Y."/>
            <person name="Lorenzon L."/>
            <person name="Mandel J.R."/>
            <person name="Marage G."/>
            <person name="Marchand G."/>
            <person name="Marquand E."/>
            <person name="Bret-Mestries E."/>
            <person name="Morien E."/>
            <person name="Nambeesan S."/>
            <person name="Nguyen T."/>
            <person name="Pegot-Espagnet P."/>
            <person name="Pouilly N."/>
            <person name="Raftis F."/>
            <person name="Sallet E."/>
            <person name="Schiex T."/>
            <person name="Thomas J."/>
            <person name="Vandecasteele C."/>
            <person name="Vares D."/>
            <person name="Vear F."/>
            <person name="Vautrin S."/>
            <person name="Crespi M."/>
            <person name="Mangin B."/>
            <person name="Burke J.M."/>
            <person name="Salse J."/>
            <person name="Munos S."/>
            <person name="Vincourt P."/>
            <person name="Rieseberg L.H."/>
            <person name="Langlade N.B."/>
        </authorList>
    </citation>
    <scope>NUCLEOTIDE SEQUENCE</scope>
    <source>
        <tissue evidence="1">Leaves</tissue>
    </source>
</reference>
<dbReference type="EMBL" id="MNCJ02000317">
    <property type="protein sequence ID" value="KAF5819045.1"/>
    <property type="molecule type" value="Genomic_DNA"/>
</dbReference>
<protein>
    <submittedName>
        <fullName evidence="1">Uncharacterized protein</fullName>
    </submittedName>
</protein>
<name>A0A9K3JPQ8_HELAN</name>
<dbReference type="AlphaFoldDB" id="A0A9K3JPQ8"/>
<organism evidence="1 2">
    <name type="scientific">Helianthus annuus</name>
    <name type="common">Common sunflower</name>
    <dbReference type="NCBI Taxonomy" id="4232"/>
    <lineage>
        <taxon>Eukaryota</taxon>
        <taxon>Viridiplantae</taxon>
        <taxon>Streptophyta</taxon>
        <taxon>Embryophyta</taxon>
        <taxon>Tracheophyta</taxon>
        <taxon>Spermatophyta</taxon>
        <taxon>Magnoliopsida</taxon>
        <taxon>eudicotyledons</taxon>
        <taxon>Gunneridae</taxon>
        <taxon>Pentapetalae</taxon>
        <taxon>asterids</taxon>
        <taxon>campanulids</taxon>
        <taxon>Asterales</taxon>
        <taxon>Asteraceae</taxon>
        <taxon>Asteroideae</taxon>
        <taxon>Heliantheae alliance</taxon>
        <taxon>Heliantheae</taxon>
        <taxon>Helianthus</taxon>
    </lineage>
</organism>